<feature type="active site" description="Proton donor/acceptor" evidence="3">
    <location>
        <position position="139"/>
    </location>
</feature>
<organism evidence="5 6">
    <name type="scientific">Clostridium porci</name>
    <dbReference type="NCBI Taxonomy" id="2605778"/>
    <lineage>
        <taxon>Bacteria</taxon>
        <taxon>Bacillati</taxon>
        <taxon>Bacillota</taxon>
        <taxon>Clostridia</taxon>
        <taxon>Eubacteriales</taxon>
        <taxon>Clostridiaceae</taxon>
        <taxon>Clostridium</taxon>
    </lineage>
</organism>
<dbReference type="PIRSF" id="PIRSF001365">
    <property type="entry name" value="DHDPS"/>
    <property type="match status" value="1"/>
</dbReference>
<comment type="similarity">
    <text evidence="2">Belongs to the DapA family.</text>
</comment>
<name>A0A7X2TBR8_9CLOT</name>
<proteinExistence type="inferred from homology"/>
<dbReference type="InterPro" id="IPR013785">
    <property type="entry name" value="Aldolase_TIM"/>
</dbReference>
<dbReference type="EMBL" id="VUMD01000003">
    <property type="protein sequence ID" value="MSS35740.1"/>
    <property type="molecule type" value="Genomic_DNA"/>
</dbReference>
<evidence type="ECO:0000256" key="2">
    <source>
        <dbReference type="PIRNR" id="PIRNR001365"/>
    </source>
</evidence>
<keyword evidence="1 2" id="KW-0456">Lyase</keyword>
<gene>
    <name evidence="5" type="ORF">FYJ39_03875</name>
</gene>
<dbReference type="Pfam" id="PF00701">
    <property type="entry name" value="DHDPS"/>
    <property type="match status" value="1"/>
</dbReference>
<comment type="caution">
    <text evidence="5">The sequence shown here is derived from an EMBL/GenBank/DDBJ whole genome shotgun (WGS) entry which is preliminary data.</text>
</comment>
<dbReference type="GO" id="GO:0008747">
    <property type="term" value="F:N-acetylneuraminate lyase activity"/>
    <property type="evidence" value="ECO:0007669"/>
    <property type="project" value="TreeGrafter"/>
</dbReference>
<evidence type="ECO:0000313" key="6">
    <source>
        <dbReference type="Proteomes" id="UP000429958"/>
    </source>
</evidence>
<keyword evidence="6" id="KW-1185">Reference proteome</keyword>
<protein>
    <submittedName>
        <fullName evidence="5">N-acetylneuraminate lyase</fullName>
    </submittedName>
</protein>
<sequence>MANLEKYKGIIPAFYACYDENGAISPERVRALTEYHIKKGVKGVYVNGSSGECIYQSVEDRKITLENVMAAAKGKLTVIAHVACNNTKDSVELAKHAESLGVDAIAAIPPIYFRLPEYAIAAYWNAMSQAAPNTDFIIYNIPQLAGVALTQSLFAEMRKNPRVIGVKNSSMPVQDIQMFKAAGGDSYVIFNGPDEQFISGRVIGADGGIGGTYGVMPELFLKMDELVKAGRLAEAMPVQYAANEIIYKMCSCHGNMYGVIKEILRINENLDLGGVREPLPQLIESDYVIAKEAASMVKAAVAKYC</sequence>
<dbReference type="GO" id="GO:0019262">
    <property type="term" value="P:N-acetylneuraminate catabolic process"/>
    <property type="evidence" value="ECO:0007669"/>
    <property type="project" value="TreeGrafter"/>
</dbReference>
<dbReference type="GO" id="GO:0005829">
    <property type="term" value="C:cytosol"/>
    <property type="evidence" value="ECO:0007669"/>
    <property type="project" value="TreeGrafter"/>
</dbReference>
<dbReference type="PANTHER" id="PTHR42849:SF1">
    <property type="entry name" value="N-ACETYLNEURAMINATE LYASE"/>
    <property type="match status" value="1"/>
</dbReference>
<evidence type="ECO:0000256" key="4">
    <source>
        <dbReference type="PIRSR" id="PIRSR001365-2"/>
    </source>
</evidence>
<dbReference type="SMART" id="SM01130">
    <property type="entry name" value="DHDPS"/>
    <property type="match status" value="1"/>
</dbReference>
<feature type="active site" description="Schiff-base intermediate with substrate" evidence="3">
    <location>
        <position position="167"/>
    </location>
</feature>
<dbReference type="PRINTS" id="PR00146">
    <property type="entry name" value="DHPICSNTHASE"/>
</dbReference>
<dbReference type="InterPro" id="IPR002220">
    <property type="entry name" value="DapA-like"/>
</dbReference>
<reference evidence="5 6" key="1">
    <citation type="submission" date="2019-08" db="EMBL/GenBank/DDBJ databases">
        <title>In-depth cultivation of the pig gut microbiome towards novel bacterial diversity and tailored functional studies.</title>
        <authorList>
            <person name="Wylensek D."/>
            <person name="Hitch T.C.A."/>
            <person name="Clavel T."/>
        </authorList>
    </citation>
    <scope>NUCLEOTIDE SEQUENCE [LARGE SCALE GENOMIC DNA]</scope>
    <source>
        <strain evidence="5 6">WCA-389-WT-23D1</strain>
    </source>
</reference>
<dbReference type="RefSeq" id="WP_154471148.1">
    <property type="nucleotide sequence ID" value="NZ_DBEWUL010000057.1"/>
</dbReference>
<dbReference type="SUPFAM" id="SSF51569">
    <property type="entry name" value="Aldolase"/>
    <property type="match status" value="1"/>
</dbReference>
<accession>A0A7X2TBR8</accession>
<dbReference type="PANTHER" id="PTHR42849">
    <property type="entry name" value="N-ACETYLNEURAMINATE LYASE"/>
    <property type="match status" value="1"/>
</dbReference>
<dbReference type="AlphaFoldDB" id="A0A7X2TBR8"/>
<dbReference type="Gene3D" id="3.20.20.70">
    <property type="entry name" value="Aldolase class I"/>
    <property type="match status" value="1"/>
</dbReference>
<evidence type="ECO:0000256" key="1">
    <source>
        <dbReference type="ARBA" id="ARBA00023239"/>
    </source>
</evidence>
<dbReference type="Proteomes" id="UP000429958">
    <property type="component" value="Unassembled WGS sequence"/>
</dbReference>
<evidence type="ECO:0000313" key="5">
    <source>
        <dbReference type="EMBL" id="MSS35740.1"/>
    </source>
</evidence>
<feature type="binding site" evidence="4">
    <location>
        <position position="209"/>
    </location>
    <ligand>
        <name>pyruvate</name>
        <dbReference type="ChEBI" id="CHEBI:15361"/>
    </ligand>
</feature>
<evidence type="ECO:0000256" key="3">
    <source>
        <dbReference type="PIRSR" id="PIRSR001365-1"/>
    </source>
</evidence>